<feature type="compositionally biased region" description="Basic and acidic residues" evidence="1">
    <location>
        <begin position="39"/>
        <end position="54"/>
    </location>
</feature>
<organism evidence="2 3">
    <name type="scientific">Colletotrichum siamense</name>
    <name type="common">Anthracnose fungus</name>
    <dbReference type="NCBI Taxonomy" id="690259"/>
    <lineage>
        <taxon>Eukaryota</taxon>
        <taxon>Fungi</taxon>
        <taxon>Dikarya</taxon>
        <taxon>Ascomycota</taxon>
        <taxon>Pezizomycotina</taxon>
        <taxon>Sordariomycetes</taxon>
        <taxon>Hypocreomycetidae</taxon>
        <taxon>Glomerellales</taxon>
        <taxon>Glomerellaceae</taxon>
        <taxon>Colletotrichum</taxon>
        <taxon>Colletotrichum gloeosporioides species complex</taxon>
    </lineage>
</organism>
<sequence>MINLHRRNQTQKGREIRTTEILVRATGFNKRLIQAFNFDEAKQPDDVSDTRDGQIDDDFPESDDDRDEDEIDGGNNTGEDEDNASGNGTNTG</sequence>
<dbReference type="AlphaFoldDB" id="A0A9P5BQ15"/>
<reference evidence="2" key="1">
    <citation type="submission" date="2019-06" db="EMBL/GenBank/DDBJ databases">
        <authorList>
            <person name="Gan P."/>
            <person name="Shirasu K."/>
        </authorList>
    </citation>
    <scope>NUCLEOTIDE SEQUENCE [LARGE SCALE GENOMIC DNA]</scope>
    <source>
        <strain evidence="2">CAD2</strain>
    </source>
</reference>
<feature type="region of interest" description="Disordered" evidence="1">
    <location>
        <begin position="39"/>
        <end position="92"/>
    </location>
</feature>
<evidence type="ECO:0000313" key="3">
    <source>
        <dbReference type="Proteomes" id="UP000711996"/>
    </source>
</evidence>
<evidence type="ECO:0000256" key="1">
    <source>
        <dbReference type="SAM" id="MobiDB-lite"/>
    </source>
</evidence>
<name>A0A9P5BQ15_COLSI</name>
<gene>
    <name evidence="2" type="ORF">CGCSCA2_v012635</name>
</gene>
<evidence type="ECO:0000313" key="2">
    <source>
        <dbReference type="EMBL" id="KAF4847690.1"/>
    </source>
</evidence>
<accession>A0A9P5BQ15</accession>
<protein>
    <submittedName>
        <fullName evidence="2">Uncharacterized protein</fullName>
    </submittedName>
</protein>
<proteinExistence type="predicted"/>
<feature type="compositionally biased region" description="Acidic residues" evidence="1">
    <location>
        <begin position="55"/>
        <end position="83"/>
    </location>
</feature>
<dbReference type="Proteomes" id="UP000711996">
    <property type="component" value="Unassembled WGS sequence"/>
</dbReference>
<comment type="caution">
    <text evidence="2">The sequence shown here is derived from an EMBL/GenBank/DDBJ whole genome shotgun (WGS) entry which is preliminary data.</text>
</comment>
<dbReference type="OrthoDB" id="4850560at2759"/>
<dbReference type="EMBL" id="QPMT01000057">
    <property type="protein sequence ID" value="KAF4847690.1"/>
    <property type="molecule type" value="Genomic_DNA"/>
</dbReference>
<keyword evidence="3" id="KW-1185">Reference proteome</keyword>